<name>A0ACB8JCY5_CITSI</name>
<dbReference type="EMBL" id="CM039176">
    <property type="protein sequence ID" value="KAH9715621.1"/>
    <property type="molecule type" value="Genomic_DNA"/>
</dbReference>
<accession>A0ACB8JCY5</accession>
<evidence type="ECO:0000313" key="2">
    <source>
        <dbReference type="Proteomes" id="UP000829398"/>
    </source>
</evidence>
<protein>
    <submittedName>
        <fullName evidence="1">LRRNT 2 domain-containing protein</fullName>
    </submittedName>
</protein>
<dbReference type="Proteomes" id="UP000829398">
    <property type="component" value="Chromosome 7"/>
</dbReference>
<sequence length="1113" mass="122849">MVLVSGQCQSDQQSLLLQMKNSFILSNHSVYPSTKLSQWTSHQSSDCCDWNGVRCDEAGHVIGLDLSREPIIGGLENATGLFNLQYLQSLNLGFTFLDGFQIPSRLGNLTNLTYLNLSQGGFAGKIPIEISSLTRLVTLDLSGRERSRGFSGRIEIPNLSLFLQNLTELRELHLDQVDLSASGTEWCKALSFLPNLQVLSLSGCDLSGPINHYLAKLRSLSVIRLHYNYGLSSGAEFLANLTNLKALDLSECGLQGKFPEKILQVPTLETLDLSINQLLQGSLPNFPKNSSLRNLILSGTGFSGTLPDSIGNLENLTRVEVRRCNFTGPIPPSMANLTQLFHMDFSSNHFSGRIPSLHKSRNLNYLDISFNNLSGGISSTFWEQLVNLNLVLLSHNLLNGSIPRSLFLLPNLEMLRLSNNQFENQLPELSNVSSSVLFDLDLSGNRLEGPVPISLFFELRNLDTLDLSSNKFSRLRLASSKPRVIPILKNQSQLSVLDISNNQISGEIPNWIWEVGSGNLRYLNLSHNLIVSLQEPYSISGIRLLDLHSNQLRGNIPHMSPSPSYVDYSNNNFTSIPADIGNFMSETEYFFAANNSLVGVIPESVCKATYFQVLDLSNNNLSGTIPTCLITKSSNTLGVLNLGRNNLNGTLSDTIFPGNCRLQILDLSRNQLQGVVPKSLANCNMLQVLDLRNNHISDNFPCWLRNASRLQVLVLRSNNFSRHISCPRHNVSWPLLQIVDLASNKFSGRLSQKWLLTMEKMMVTETKSGSELNHLGYDMSSNRFYEVSVTVTVKSVEIMLLKVPNIFTSIDFSSNNFEGPIPEEMGQFKSLYALNMSHNALTGSIPSSFGNLKQIESLDLSMNNLSGKIPSQLASLNFLSVLNLSYNNLVGKIPTSTQLQSFSPTSYEGNKGLYGPPLTNESQTRPSELPPSPPPASSDEIDWFFIAMSIGFAVGFGAVVSPLMFSVQALCSINFTTTRRSPRKASSPEVPAHTDKSEYAGCFPGANPPTLKSDMKIFRSPRPSFSPLSGVDAPLPPLSTNGDGPRVRPHEWHIRGRAEYSCSYSPATWLLQDTPARRTLPPTTCSSCLVASMYFPQTPVPQFLVLGNVMDQQ</sequence>
<comment type="caution">
    <text evidence="1">The sequence shown here is derived from an EMBL/GenBank/DDBJ whole genome shotgun (WGS) entry which is preliminary data.</text>
</comment>
<reference evidence="2" key="1">
    <citation type="journal article" date="2023" name="Hortic. Res.">
        <title>A chromosome-level phased genome enabling allele-level studies in sweet orange: a case study on citrus Huanglongbing tolerance.</title>
        <authorList>
            <person name="Wu B."/>
            <person name="Yu Q."/>
            <person name="Deng Z."/>
            <person name="Duan Y."/>
            <person name="Luo F."/>
            <person name="Gmitter F. Jr."/>
        </authorList>
    </citation>
    <scope>NUCLEOTIDE SEQUENCE [LARGE SCALE GENOMIC DNA]</scope>
    <source>
        <strain evidence="2">cv. Valencia</strain>
    </source>
</reference>
<gene>
    <name evidence="1" type="ORF">KPL71_021126</name>
</gene>
<proteinExistence type="predicted"/>
<organism evidence="1 2">
    <name type="scientific">Citrus sinensis</name>
    <name type="common">Sweet orange</name>
    <name type="synonym">Citrus aurantium var. sinensis</name>
    <dbReference type="NCBI Taxonomy" id="2711"/>
    <lineage>
        <taxon>Eukaryota</taxon>
        <taxon>Viridiplantae</taxon>
        <taxon>Streptophyta</taxon>
        <taxon>Embryophyta</taxon>
        <taxon>Tracheophyta</taxon>
        <taxon>Spermatophyta</taxon>
        <taxon>Magnoliopsida</taxon>
        <taxon>eudicotyledons</taxon>
        <taxon>Gunneridae</taxon>
        <taxon>Pentapetalae</taxon>
        <taxon>rosids</taxon>
        <taxon>malvids</taxon>
        <taxon>Sapindales</taxon>
        <taxon>Rutaceae</taxon>
        <taxon>Aurantioideae</taxon>
        <taxon>Citrus</taxon>
    </lineage>
</organism>
<keyword evidence="2" id="KW-1185">Reference proteome</keyword>
<evidence type="ECO:0000313" key="1">
    <source>
        <dbReference type="EMBL" id="KAH9715621.1"/>
    </source>
</evidence>